<evidence type="ECO:0000256" key="14">
    <source>
        <dbReference type="PIRSR" id="PIRSR000094-3"/>
    </source>
</evidence>
<evidence type="ECO:0000256" key="3">
    <source>
        <dbReference type="ARBA" id="ARBA00009233"/>
    </source>
</evidence>
<evidence type="ECO:0000256" key="9">
    <source>
        <dbReference type="ARBA" id="ARBA00023098"/>
    </source>
</evidence>
<keyword evidence="7 12" id="KW-0560">Oxidoreductase</keyword>
<accession>A0A4D6XVP7</accession>
<evidence type="ECO:0000256" key="10">
    <source>
        <dbReference type="ARBA" id="ARBA00023160"/>
    </source>
</evidence>
<evidence type="ECO:0000256" key="1">
    <source>
        <dbReference type="ARBA" id="ARBA00004746"/>
    </source>
</evidence>
<comment type="catalytic activity">
    <reaction evidence="12">
        <text>a 2,3-saturated acyl-[ACP] + NAD(+) = a (2E)-enoyl-[ACP] + NADH + H(+)</text>
        <dbReference type="Rhea" id="RHEA:10240"/>
        <dbReference type="Rhea" id="RHEA-COMP:9925"/>
        <dbReference type="Rhea" id="RHEA-COMP:9926"/>
        <dbReference type="ChEBI" id="CHEBI:15378"/>
        <dbReference type="ChEBI" id="CHEBI:57540"/>
        <dbReference type="ChEBI" id="CHEBI:57945"/>
        <dbReference type="ChEBI" id="CHEBI:78784"/>
        <dbReference type="ChEBI" id="CHEBI:78785"/>
        <dbReference type="EC" id="1.3.1.9"/>
    </reaction>
</comment>
<feature type="binding site" evidence="14">
    <location>
        <begin position="64"/>
        <end position="65"/>
    </location>
    <ligand>
        <name>NAD(+)</name>
        <dbReference type="ChEBI" id="CHEBI:57540"/>
    </ligand>
</feature>
<dbReference type="Gene3D" id="3.40.50.720">
    <property type="entry name" value="NAD(P)-binding Rossmann-like Domain"/>
    <property type="match status" value="1"/>
</dbReference>
<feature type="site" description="Involved in acyl-ACP binding" evidence="15">
    <location>
        <position position="201"/>
    </location>
</feature>
<name>A0A4D6XVP7_9GAMM</name>
<evidence type="ECO:0000256" key="15">
    <source>
        <dbReference type="PIRSR" id="PIRSR000094-4"/>
    </source>
</evidence>
<evidence type="ECO:0000313" key="16">
    <source>
        <dbReference type="EMBL" id="QCI17661.1"/>
    </source>
</evidence>
<dbReference type="GO" id="GO:0009102">
    <property type="term" value="P:biotin biosynthetic process"/>
    <property type="evidence" value="ECO:0007669"/>
    <property type="project" value="UniProtKB-UniPathway"/>
</dbReference>
<dbReference type="Proteomes" id="UP000298660">
    <property type="component" value="Chromosome"/>
</dbReference>
<protein>
    <recommendedName>
        <fullName evidence="12">Enoyl-[acyl-carrier-protein] reductase [NADH]</fullName>
        <ecNumber evidence="12">1.3.1.9</ecNumber>
    </recommendedName>
</protein>
<dbReference type="PANTHER" id="PTHR43159:SF2">
    <property type="entry name" value="ENOYL-[ACYL-CARRIER-PROTEIN] REDUCTASE [NADH], CHLOROPLASTIC"/>
    <property type="match status" value="1"/>
</dbReference>
<dbReference type="InterPro" id="IPR036291">
    <property type="entry name" value="NAD(P)-bd_dom_sf"/>
</dbReference>
<reference evidence="16 17" key="1">
    <citation type="submission" date="2018-12" db="EMBL/GenBank/DDBJ databases">
        <authorList>
            <person name="Chong R.A."/>
        </authorList>
    </citation>
    <scope>NUCLEOTIDE SEQUENCE [LARGE SCALE GENOMIC DNA]</scope>
    <source>
        <strain evidence="16 17">Ala</strain>
    </source>
</reference>
<dbReference type="GO" id="GO:0006633">
    <property type="term" value="P:fatty acid biosynthetic process"/>
    <property type="evidence" value="ECO:0007669"/>
    <property type="project" value="UniProtKB-UniPathway"/>
</dbReference>
<comment type="function">
    <text evidence="11">Catalyzes the reduction of a carbon-carbon double bond in an enoyl moiety that is covalently linked to an acyl carrier protein (ACP). Involved in the elongation cycle of fatty acid which are used in the lipid metabolism and in the biotin biosynthesis.</text>
</comment>
<feature type="binding site" evidence="14">
    <location>
        <position position="92"/>
    </location>
    <ligand>
        <name>NAD(+)</name>
        <dbReference type="ChEBI" id="CHEBI:57540"/>
    </ligand>
</feature>
<sequence>MGFLKGKKILISGISSMRSLSFGIAKSLYSQKAELGFVCQNEKMSKKIKKLTESMKSSIVLSCDVTSDENIKKLFIDLSQVWKKFDGLVHAIAYCPKKNFNGDFIENATREGFNISHEISSYSFLGLIKECRKMLNNFSSLLTLSYLGAQRVIPNYNIMGLAKASLEANVRYMAYSLGKENIRVNAISSGPIKTVSSYQIKNFKKIQNYSNSSSFLKNSITIDHIGNVASFLLSNLSLGITGSVIYVDNGFNISAINNAL</sequence>
<keyword evidence="6" id="KW-0276">Fatty acid metabolism</keyword>
<gene>
    <name evidence="16" type="ORF">D9V61_01350</name>
</gene>
<dbReference type="AlphaFoldDB" id="A0A4D6XVP7"/>
<feature type="active site" description="Proton acceptor" evidence="13">
    <location>
        <position position="156"/>
    </location>
</feature>
<dbReference type="Pfam" id="PF13561">
    <property type="entry name" value="adh_short_C2"/>
    <property type="match status" value="1"/>
</dbReference>
<dbReference type="OrthoDB" id="9803628at2"/>
<evidence type="ECO:0000313" key="17">
    <source>
        <dbReference type="Proteomes" id="UP000298660"/>
    </source>
</evidence>
<evidence type="ECO:0000256" key="12">
    <source>
        <dbReference type="PIRNR" id="PIRNR000094"/>
    </source>
</evidence>
<dbReference type="RefSeq" id="WP_158339450.1">
    <property type="nucleotide sequence ID" value="NZ_CP034891.1"/>
</dbReference>
<feature type="site" description="Involved in acyl-ACP binding" evidence="15">
    <location>
        <position position="205"/>
    </location>
</feature>
<feature type="active site" description="Proton acceptor" evidence="13">
    <location>
        <position position="146"/>
    </location>
</feature>
<evidence type="ECO:0000256" key="2">
    <source>
        <dbReference type="ARBA" id="ARBA00005194"/>
    </source>
</evidence>
<keyword evidence="5" id="KW-0093">Biotin biosynthesis</keyword>
<evidence type="ECO:0000256" key="11">
    <source>
        <dbReference type="ARBA" id="ARBA00025542"/>
    </source>
</evidence>
<dbReference type="FunFam" id="3.40.50.720:FF:000054">
    <property type="entry name" value="Enoyl-[acyl-carrier-protein] reductase [NADH]"/>
    <property type="match status" value="1"/>
</dbReference>
<comment type="pathway">
    <text evidence="1">Cofactor biosynthesis; biotin biosynthesis.</text>
</comment>
<dbReference type="EMBL" id="CP034891">
    <property type="protein sequence ID" value="QCI17661.1"/>
    <property type="molecule type" value="Genomic_DNA"/>
</dbReference>
<dbReference type="PIRSF" id="PIRSF000094">
    <property type="entry name" value="Enoyl-ACP_rdct"/>
    <property type="match status" value="1"/>
</dbReference>
<comment type="similarity">
    <text evidence="3 12">Belongs to the short-chain dehydrogenases/reductases (SDR) family. FabI subfamily.</text>
</comment>
<feature type="binding site" evidence="14">
    <location>
        <position position="163"/>
    </location>
    <ligand>
        <name>NAD(+)</name>
        <dbReference type="ChEBI" id="CHEBI:57540"/>
    </ligand>
</feature>
<keyword evidence="8 12" id="KW-0520">NAD</keyword>
<dbReference type="EC" id="1.3.1.9" evidence="12"/>
<feature type="binding site" evidence="14">
    <location>
        <position position="13"/>
    </location>
    <ligand>
        <name>NAD(+)</name>
        <dbReference type="ChEBI" id="CHEBI:57540"/>
    </ligand>
</feature>
<keyword evidence="9" id="KW-0443">Lipid metabolism</keyword>
<keyword evidence="10 12" id="KW-0275">Fatty acid biosynthesis</keyword>
<evidence type="ECO:0000256" key="5">
    <source>
        <dbReference type="ARBA" id="ARBA00022756"/>
    </source>
</evidence>
<evidence type="ECO:0000256" key="13">
    <source>
        <dbReference type="PIRSR" id="PIRSR000094-1"/>
    </source>
</evidence>
<proteinExistence type="inferred from homology"/>
<dbReference type="PANTHER" id="PTHR43159">
    <property type="entry name" value="ENOYL-[ACYL-CARRIER-PROTEIN] REDUCTASE"/>
    <property type="match status" value="1"/>
</dbReference>
<evidence type="ECO:0000256" key="8">
    <source>
        <dbReference type="ARBA" id="ARBA00023027"/>
    </source>
</evidence>
<evidence type="ECO:0000256" key="7">
    <source>
        <dbReference type="ARBA" id="ARBA00023002"/>
    </source>
</evidence>
<reference evidence="16 17" key="2">
    <citation type="submission" date="2019-05" db="EMBL/GenBank/DDBJ databases">
        <title>Genome evolution of the obligate endosymbiont Buchnera aphidicola.</title>
        <authorList>
            <person name="Moran N.A."/>
        </authorList>
    </citation>
    <scope>NUCLEOTIDE SEQUENCE [LARGE SCALE GENOMIC DNA]</scope>
    <source>
        <strain evidence="16 17">Ala</strain>
    </source>
</reference>
<dbReference type="UniPathway" id="UPA00078"/>
<dbReference type="Gene3D" id="1.10.8.400">
    <property type="entry name" value="Enoyl acyl carrier protein reductase"/>
    <property type="match status" value="1"/>
</dbReference>
<feature type="site" description="Involved in acyl-ACP binding" evidence="15">
    <location>
        <position position="204"/>
    </location>
</feature>
<organism evidence="16 17">
    <name type="scientific">Buchnera aphidicola</name>
    <name type="common">Acyrthosiphon lactucae</name>
    <dbReference type="NCBI Taxonomy" id="1241832"/>
    <lineage>
        <taxon>Bacteria</taxon>
        <taxon>Pseudomonadati</taxon>
        <taxon>Pseudomonadota</taxon>
        <taxon>Gammaproteobacteria</taxon>
        <taxon>Enterobacterales</taxon>
        <taxon>Erwiniaceae</taxon>
        <taxon>Buchnera</taxon>
    </lineage>
</organism>
<dbReference type="GO" id="GO:0004318">
    <property type="term" value="F:enoyl-[acyl-carrier-protein] reductase (NADH) activity"/>
    <property type="evidence" value="ECO:0007669"/>
    <property type="project" value="UniProtKB-EC"/>
</dbReference>
<dbReference type="CDD" id="cd05372">
    <property type="entry name" value="ENR_SDR"/>
    <property type="match status" value="1"/>
</dbReference>
<evidence type="ECO:0000256" key="4">
    <source>
        <dbReference type="ARBA" id="ARBA00022516"/>
    </source>
</evidence>
<dbReference type="UniPathway" id="UPA00094"/>
<evidence type="ECO:0000256" key="6">
    <source>
        <dbReference type="ARBA" id="ARBA00022832"/>
    </source>
</evidence>
<dbReference type="InterPro" id="IPR014358">
    <property type="entry name" value="Enoyl-ACP_Rdtase_NADH"/>
</dbReference>
<feature type="binding site" evidence="14">
    <location>
        <begin position="192"/>
        <end position="196"/>
    </location>
    <ligand>
        <name>NAD(+)</name>
        <dbReference type="ChEBI" id="CHEBI:57540"/>
    </ligand>
</feature>
<comment type="pathway">
    <text evidence="2">Lipid metabolism; fatty acid biosynthesis.</text>
</comment>
<keyword evidence="4 12" id="KW-0444">Lipid biosynthesis</keyword>
<feature type="binding site" evidence="14">
    <location>
        <position position="40"/>
    </location>
    <ligand>
        <name>NAD(+)</name>
        <dbReference type="ChEBI" id="CHEBI:57540"/>
    </ligand>
</feature>
<dbReference type="SUPFAM" id="SSF51735">
    <property type="entry name" value="NAD(P)-binding Rossmann-fold domains"/>
    <property type="match status" value="1"/>
</dbReference>
<dbReference type="InterPro" id="IPR002347">
    <property type="entry name" value="SDR_fam"/>
</dbReference>